<keyword evidence="4" id="KW-1185">Reference proteome</keyword>
<dbReference type="PANTHER" id="PTHR43649:SF12">
    <property type="entry name" value="DIACETYLCHITOBIOSE BINDING PROTEIN DASA"/>
    <property type="match status" value="1"/>
</dbReference>
<dbReference type="Gene3D" id="3.40.190.10">
    <property type="entry name" value="Periplasmic binding protein-like II"/>
    <property type="match status" value="2"/>
</dbReference>
<sequence>MKKQASRLAMLALALTLLFGLLAACSGGANEPESGADGANGTDTESAGGAAEEPMDITWLSFNPPTTDDTPVQQYLEEKYNIRITNIRIDRASWNDQLNPKLAAQEIPDVFFMWSDRDINNYARQGLLREIPLDSIREAMPQYAADVDDIDPMLWSSGQVDGKNYALPQYFFSGSLPFVPAYNGKWLKAIGRDEAPKTLEEFEDVIRQFTTEDPDGNGRDDTYGISSNFKDGSTNAFNEVFAAFGIQPFMWIENEAGELEYGLVTEQARQAFKKLHAWMEAGWIDPEYITSDTAKHRNDFVNGKYGVFSNMYYVANPVNGAVGKPFTEKDPANEIVMGPVLQNIDGSPGAGYSWGVKNNFIGLGIGVDDAKAAKLLEIFNDLYSDEETYLKTVYGFEGESYDMVDGVPQLYPEYTDPVQRGAQLGAGSYYGLFGSKAIGMAKYDSTKEDIAFRDKYTEGQPAISNKVTFNLPSGVDYPDLSKIQVEYFVKLVSGEVNTGSGFDDFVALWKRSGGEVLTEEANEIYASLKAQAN</sequence>
<evidence type="ECO:0000313" key="4">
    <source>
        <dbReference type="Proteomes" id="UP000621560"/>
    </source>
</evidence>
<evidence type="ECO:0000256" key="2">
    <source>
        <dbReference type="SAM" id="SignalP"/>
    </source>
</evidence>
<dbReference type="RefSeq" id="WP_190913752.1">
    <property type="nucleotide sequence ID" value="NZ_JACXIZ010000003.1"/>
</dbReference>
<feature type="region of interest" description="Disordered" evidence="1">
    <location>
        <begin position="31"/>
        <end position="50"/>
    </location>
</feature>
<reference evidence="3" key="1">
    <citation type="submission" date="2020-09" db="EMBL/GenBank/DDBJ databases">
        <title>A novel bacterium of genus Paenibacillus, isolated from South China Sea.</title>
        <authorList>
            <person name="Huang H."/>
            <person name="Mo K."/>
            <person name="Hu Y."/>
        </authorList>
    </citation>
    <scope>NUCLEOTIDE SEQUENCE</scope>
    <source>
        <strain evidence="3">IB182496</strain>
    </source>
</reference>
<feature type="chain" id="PRO_5039195621" evidence="2">
    <location>
        <begin position="24"/>
        <end position="533"/>
    </location>
</feature>
<protein>
    <submittedName>
        <fullName evidence="3">Extracellular solute-binding protein</fullName>
    </submittedName>
</protein>
<dbReference type="PANTHER" id="PTHR43649">
    <property type="entry name" value="ARABINOSE-BINDING PROTEIN-RELATED"/>
    <property type="match status" value="1"/>
</dbReference>
<dbReference type="InterPro" id="IPR050490">
    <property type="entry name" value="Bact_solute-bd_prot1"/>
</dbReference>
<comment type="caution">
    <text evidence="3">The sequence shown here is derived from an EMBL/GenBank/DDBJ whole genome shotgun (WGS) entry which is preliminary data.</text>
</comment>
<gene>
    <name evidence="3" type="ORF">IDH44_00735</name>
</gene>
<dbReference type="EMBL" id="JACXIZ010000003">
    <property type="protein sequence ID" value="MBD2843700.1"/>
    <property type="molecule type" value="Genomic_DNA"/>
</dbReference>
<feature type="signal peptide" evidence="2">
    <location>
        <begin position="1"/>
        <end position="23"/>
    </location>
</feature>
<accession>A0A927BQ92</accession>
<proteinExistence type="predicted"/>
<dbReference type="Proteomes" id="UP000621560">
    <property type="component" value="Unassembled WGS sequence"/>
</dbReference>
<evidence type="ECO:0000313" key="3">
    <source>
        <dbReference type="EMBL" id="MBD2843700.1"/>
    </source>
</evidence>
<evidence type="ECO:0000256" key="1">
    <source>
        <dbReference type="SAM" id="MobiDB-lite"/>
    </source>
</evidence>
<keyword evidence="2" id="KW-0732">Signal</keyword>
<dbReference type="PROSITE" id="PS51257">
    <property type="entry name" value="PROKAR_LIPOPROTEIN"/>
    <property type="match status" value="1"/>
</dbReference>
<name>A0A927BQ92_9BACL</name>
<dbReference type="SUPFAM" id="SSF53850">
    <property type="entry name" value="Periplasmic binding protein-like II"/>
    <property type="match status" value="1"/>
</dbReference>
<organism evidence="3 4">
    <name type="scientific">Paenibacillus sabuli</name>
    <dbReference type="NCBI Taxonomy" id="2772509"/>
    <lineage>
        <taxon>Bacteria</taxon>
        <taxon>Bacillati</taxon>
        <taxon>Bacillota</taxon>
        <taxon>Bacilli</taxon>
        <taxon>Bacillales</taxon>
        <taxon>Paenibacillaceae</taxon>
        <taxon>Paenibacillus</taxon>
    </lineage>
</organism>
<dbReference type="AlphaFoldDB" id="A0A927BQ92"/>